<keyword evidence="3 4" id="KW-0687">Ribonucleoprotein</keyword>
<proteinExistence type="inferred from homology"/>
<dbReference type="InterPro" id="IPR047867">
    <property type="entry name" value="Ribosomal_uL22_bac/org-type"/>
</dbReference>
<dbReference type="STRING" id="5454.A0A163E016"/>
<dbReference type="EMBL" id="JYNV01000195">
    <property type="protein sequence ID" value="KZM23435.1"/>
    <property type="molecule type" value="Genomic_DNA"/>
</dbReference>
<dbReference type="AlphaFoldDB" id="A0A163E016"/>
<reference evidence="6 7" key="1">
    <citation type="journal article" date="2016" name="Sci. Rep.">
        <title>Draft genome sequencing and secretome analysis of fungal phytopathogen Ascochyta rabiei provides insight into the necrotrophic effector repertoire.</title>
        <authorList>
            <person name="Verma S."/>
            <person name="Gazara R.K."/>
            <person name="Nizam S."/>
            <person name="Parween S."/>
            <person name="Chattopadhyay D."/>
            <person name="Verma P.K."/>
        </authorList>
    </citation>
    <scope>NUCLEOTIDE SEQUENCE [LARGE SCALE GENOMIC DNA]</scope>
    <source>
        <strain evidence="6 7">ArDII</strain>
    </source>
</reference>
<dbReference type="InterPro" id="IPR036394">
    <property type="entry name" value="Ribosomal_uL22_sf"/>
</dbReference>
<feature type="compositionally biased region" description="Polar residues" evidence="5">
    <location>
        <begin position="28"/>
        <end position="46"/>
    </location>
</feature>
<dbReference type="FunFam" id="3.90.470.10:FF:000017">
    <property type="entry name" value="54S ribosomal protein L22, mitochondrial"/>
    <property type="match status" value="1"/>
</dbReference>
<feature type="region of interest" description="Disordered" evidence="5">
    <location>
        <begin position="28"/>
        <end position="101"/>
    </location>
</feature>
<comment type="caution">
    <text evidence="6">The sequence shown here is derived from an EMBL/GenBank/DDBJ whole genome shotgun (WGS) entry which is preliminary data.</text>
</comment>
<dbReference type="Proteomes" id="UP000076837">
    <property type="component" value="Unassembled WGS sequence"/>
</dbReference>
<dbReference type="PANTHER" id="PTHR13501">
    <property type="entry name" value="CHLOROPLAST 50S RIBOSOMAL PROTEIN L22-RELATED"/>
    <property type="match status" value="1"/>
</dbReference>
<evidence type="ECO:0000256" key="1">
    <source>
        <dbReference type="ARBA" id="ARBA00009451"/>
    </source>
</evidence>
<organism evidence="6 7">
    <name type="scientific">Didymella rabiei</name>
    <name type="common">Chickpea ascochyta blight fungus</name>
    <name type="synonym">Mycosphaerella rabiei</name>
    <dbReference type="NCBI Taxonomy" id="5454"/>
    <lineage>
        <taxon>Eukaryota</taxon>
        <taxon>Fungi</taxon>
        <taxon>Dikarya</taxon>
        <taxon>Ascomycota</taxon>
        <taxon>Pezizomycotina</taxon>
        <taxon>Dothideomycetes</taxon>
        <taxon>Pleosporomycetidae</taxon>
        <taxon>Pleosporales</taxon>
        <taxon>Pleosporineae</taxon>
        <taxon>Didymellaceae</taxon>
        <taxon>Ascochyta</taxon>
    </lineage>
</organism>
<feature type="compositionally biased region" description="Basic and acidic residues" evidence="5">
    <location>
        <begin position="55"/>
        <end position="71"/>
    </location>
</feature>
<evidence type="ECO:0000256" key="2">
    <source>
        <dbReference type="ARBA" id="ARBA00022980"/>
    </source>
</evidence>
<comment type="similarity">
    <text evidence="1 4">Belongs to the universal ribosomal protein uL22 family.</text>
</comment>
<dbReference type="GO" id="GO:0015934">
    <property type="term" value="C:large ribosomal subunit"/>
    <property type="evidence" value="ECO:0007669"/>
    <property type="project" value="InterPro"/>
</dbReference>
<evidence type="ECO:0000256" key="5">
    <source>
        <dbReference type="SAM" id="MobiDB-lite"/>
    </source>
</evidence>
<gene>
    <name evidence="6" type="ORF">ST47_g5403</name>
</gene>
<dbReference type="Pfam" id="PF00237">
    <property type="entry name" value="Ribosomal_L22"/>
    <property type="match status" value="2"/>
</dbReference>
<sequence>MSTRTPSRRLAQSALALRPQCTQWTSLPSLARRNASTKPSTANDDLSNPLLEKYLQQRESERAAAEADRSEQTAGAPKKPSTTLRDGGSFTAPSPLFNPERLIPGWRKDLAPTDKAALKAQAEQRRLAVQKEEEKRLLDVNLDPAPAARRRLERKLVIKGLSKHGRMTKAAKILRTERSSLYKSNFLPTSVKKMTKILNQIQGKTVSEALVQLRFSPKKIARDIYKGLIIAQDEAIAARGMGLGDRNALKKWIEQRNEVASTLANLDEKTPKTKGATQLIELKDGKKKLVTDATEIYIDQAWCGRGESWKSPEFRARGRVNMLTHRTTSFSFLLKEEKTRMRISDEIKKKRDNRKLWVALPDRPITAQRQYCLW</sequence>
<dbReference type="GO" id="GO:0006412">
    <property type="term" value="P:translation"/>
    <property type="evidence" value="ECO:0007669"/>
    <property type="project" value="InterPro"/>
</dbReference>
<accession>A0A163E016</accession>
<name>A0A163E016_DIDRA</name>
<dbReference type="PANTHER" id="PTHR13501:SF10">
    <property type="entry name" value="LARGE RIBOSOMAL SUBUNIT PROTEIN UL22M"/>
    <property type="match status" value="1"/>
</dbReference>
<evidence type="ECO:0000256" key="4">
    <source>
        <dbReference type="RuleBase" id="RU004005"/>
    </source>
</evidence>
<dbReference type="InterPro" id="IPR001063">
    <property type="entry name" value="Ribosomal_uL22"/>
</dbReference>
<evidence type="ECO:0000256" key="3">
    <source>
        <dbReference type="ARBA" id="ARBA00023274"/>
    </source>
</evidence>
<evidence type="ECO:0000313" key="7">
    <source>
        <dbReference type="Proteomes" id="UP000076837"/>
    </source>
</evidence>
<dbReference type="SUPFAM" id="SSF54843">
    <property type="entry name" value="Ribosomal protein L22"/>
    <property type="match status" value="1"/>
</dbReference>
<dbReference type="GO" id="GO:0003735">
    <property type="term" value="F:structural constituent of ribosome"/>
    <property type="evidence" value="ECO:0007669"/>
    <property type="project" value="InterPro"/>
</dbReference>
<protein>
    <submittedName>
        <fullName evidence="6">Structural constituent of ribosome</fullName>
    </submittedName>
</protein>
<keyword evidence="2 4" id="KW-0689">Ribosomal protein</keyword>
<evidence type="ECO:0000313" key="6">
    <source>
        <dbReference type="EMBL" id="KZM23435.1"/>
    </source>
</evidence>
<dbReference type="Gene3D" id="3.90.470.10">
    <property type="entry name" value="Ribosomal protein L22/L17"/>
    <property type="match status" value="1"/>
</dbReference>
<keyword evidence="7" id="KW-1185">Reference proteome</keyword>